<feature type="transmembrane region" description="Helical" evidence="1">
    <location>
        <begin position="43"/>
        <end position="63"/>
    </location>
</feature>
<sequence>MNHQKGMPSKGLLIYFVLCTLAMVWPGALIANRIDPMVLGMPFFMFWYVAWVFALFVGLLIAYRKDTGEEADHE</sequence>
<dbReference type="Pfam" id="PF11755">
    <property type="entry name" value="DUF3311"/>
    <property type="match status" value="1"/>
</dbReference>
<evidence type="ECO:0000313" key="2">
    <source>
        <dbReference type="EMBL" id="XBO71475.1"/>
    </source>
</evidence>
<dbReference type="InterPro" id="IPR021741">
    <property type="entry name" value="DUF3311"/>
</dbReference>
<gene>
    <name evidence="2" type="ORF">NFG58_01795</name>
</gene>
<proteinExistence type="predicted"/>
<keyword evidence="1" id="KW-0812">Transmembrane</keyword>
<keyword evidence="1" id="KW-0472">Membrane</keyword>
<keyword evidence="1" id="KW-1133">Transmembrane helix</keyword>
<organism evidence="2">
    <name type="scientific">Halomonas sp. RT37</name>
    <dbReference type="NCBI Taxonomy" id="2950872"/>
    <lineage>
        <taxon>Bacteria</taxon>
        <taxon>Pseudomonadati</taxon>
        <taxon>Pseudomonadota</taxon>
        <taxon>Gammaproteobacteria</taxon>
        <taxon>Oceanospirillales</taxon>
        <taxon>Halomonadaceae</taxon>
        <taxon>Halomonas</taxon>
    </lineage>
</organism>
<reference evidence="2" key="1">
    <citation type="submission" date="2022-06" db="EMBL/GenBank/DDBJ databases">
        <title>A novel DMS-producing enzyme.</title>
        <authorList>
            <person name="Zhang Y."/>
        </authorList>
    </citation>
    <scope>NUCLEOTIDE SEQUENCE</scope>
    <source>
        <strain evidence="2">RT37</strain>
    </source>
</reference>
<feature type="transmembrane region" description="Helical" evidence="1">
    <location>
        <begin position="12"/>
        <end position="31"/>
    </location>
</feature>
<name>A0AAU7KJ16_9GAMM</name>
<protein>
    <submittedName>
        <fullName evidence="2">DUF3311 domain-containing protein</fullName>
    </submittedName>
</protein>
<accession>A0AAU7KJ16</accession>
<dbReference type="AlphaFoldDB" id="A0AAU7KJ16"/>
<evidence type="ECO:0000256" key="1">
    <source>
        <dbReference type="SAM" id="Phobius"/>
    </source>
</evidence>
<dbReference type="EMBL" id="CP098827">
    <property type="protein sequence ID" value="XBO71475.1"/>
    <property type="molecule type" value="Genomic_DNA"/>
</dbReference>
<dbReference type="RefSeq" id="WP_045992612.1">
    <property type="nucleotide sequence ID" value="NZ_CP098827.1"/>
</dbReference>